<dbReference type="Proteomes" id="UP001501057">
    <property type="component" value="Unassembled WGS sequence"/>
</dbReference>
<evidence type="ECO:0000313" key="3">
    <source>
        <dbReference type="Proteomes" id="UP001501057"/>
    </source>
</evidence>
<accession>A0ABN2JUZ5</accession>
<keyword evidence="3" id="KW-1185">Reference proteome</keyword>
<reference evidence="2 3" key="1">
    <citation type="journal article" date="2019" name="Int. J. Syst. Evol. Microbiol.">
        <title>The Global Catalogue of Microorganisms (GCM) 10K type strain sequencing project: providing services to taxonomists for standard genome sequencing and annotation.</title>
        <authorList>
            <consortium name="The Broad Institute Genomics Platform"/>
            <consortium name="The Broad Institute Genome Sequencing Center for Infectious Disease"/>
            <person name="Wu L."/>
            <person name="Ma J."/>
        </authorList>
    </citation>
    <scope>NUCLEOTIDE SEQUENCE [LARGE SCALE GENOMIC DNA]</scope>
    <source>
        <strain evidence="2 3">JCM 13518</strain>
    </source>
</reference>
<comment type="caution">
    <text evidence="2">The sequence shown here is derived from an EMBL/GenBank/DDBJ whole genome shotgun (WGS) entry which is preliminary data.</text>
</comment>
<gene>
    <name evidence="2" type="ORF">GCM10009710_19200</name>
</gene>
<sequence length="87" mass="8911">MPRAALLLLHDLEDVGREARDDLRDLLAAVTDHGDGAVRPEACDGGQRVADEREPADLVQDLGALGAHAGAGTGSEDDGGDVGRLVG</sequence>
<evidence type="ECO:0000256" key="1">
    <source>
        <dbReference type="SAM" id="MobiDB-lite"/>
    </source>
</evidence>
<proteinExistence type="predicted"/>
<dbReference type="EMBL" id="BAAAME010000004">
    <property type="protein sequence ID" value="GAA1739067.1"/>
    <property type="molecule type" value="Genomic_DNA"/>
</dbReference>
<evidence type="ECO:0000313" key="2">
    <source>
        <dbReference type="EMBL" id="GAA1739067.1"/>
    </source>
</evidence>
<protein>
    <submittedName>
        <fullName evidence="2">Uncharacterized protein</fullName>
    </submittedName>
</protein>
<feature type="region of interest" description="Disordered" evidence="1">
    <location>
        <begin position="63"/>
        <end position="87"/>
    </location>
</feature>
<name>A0ABN2JUZ5_9ACTN</name>
<organism evidence="2 3">
    <name type="scientific">Aeromicrobium alkaliterrae</name>
    <dbReference type="NCBI Taxonomy" id="302168"/>
    <lineage>
        <taxon>Bacteria</taxon>
        <taxon>Bacillati</taxon>
        <taxon>Actinomycetota</taxon>
        <taxon>Actinomycetes</taxon>
        <taxon>Propionibacteriales</taxon>
        <taxon>Nocardioidaceae</taxon>
        <taxon>Aeromicrobium</taxon>
    </lineage>
</organism>